<dbReference type="GO" id="GO:0005789">
    <property type="term" value="C:endoplasmic reticulum membrane"/>
    <property type="evidence" value="ECO:0007669"/>
    <property type="project" value="UniProtKB-SubCell"/>
</dbReference>
<dbReference type="SUPFAM" id="SSF144091">
    <property type="entry name" value="Rhomboid-like"/>
    <property type="match status" value="1"/>
</dbReference>
<dbReference type="InterPro" id="IPR022764">
    <property type="entry name" value="Peptidase_S54_rhomboid_dom"/>
</dbReference>
<accession>A0A8J1T5Q7</accession>
<dbReference type="InterPro" id="IPR035952">
    <property type="entry name" value="Rhomboid-like_sf"/>
</dbReference>
<comment type="caution">
    <text evidence="8">The sequence shown here is derived from an EMBL/GenBank/DDBJ whole genome shotgun (WGS) entry which is preliminary data.</text>
</comment>
<sequence>MVYRTEAFEQYQKFAQMEQKKKLTDLNETSEDVLSFLQGKLETLDGAIKAAREHYSGAHVKESKSVADQIQSLKRRTFGRSLSKTKSLMQYSIRSQLDDLHEYTPWFMYIITLAQLICLAVTCYLHSFAPIGLQQTVKLQDGIKTFRGTETIDSWISPNIWIGPPLSGLIEKGAFHAPCLREDLTVITYYAKQEYDSVGTLGCCEMALRNTAGTTTEDECSDATSGAGDWRDGVTCRARPPGQNSVAHILKPCCHGYMGHCLLATHEHCLFIGGQFQKRADHCSQVDCISILCGFGGFSKTKDKPYKPESINHWWRLFFGLLHHHGIFHWLMVAAIQLLIGRQIEKLAGWLRIAIIYILSGVFGLLVGAIFNPHRAQVGGGAAIFGLLGVLLVELIQSWELVANRSFELFKLTNIFLLLLFISTLPPLDNISHIAGTIMGCLSGIILLPYITFNRWHVRRKRILIGVLSPLVFGMMFIVLYIFYSVQPVDICPGCDYINCVPYFIGICD</sequence>
<dbReference type="Gene3D" id="1.20.1540.10">
    <property type="entry name" value="Rhomboid-like"/>
    <property type="match status" value="1"/>
</dbReference>
<evidence type="ECO:0000256" key="4">
    <source>
        <dbReference type="ARBA" id="ARBA00022824"/>
    </source>
</evidence>
<dbReference type="PANTHER" id="PTHR45965">
    <property type="entry name" value="INACTIVE RHOMBOID PROTEIN"/>
    <property type="match status" value="1"/>
</dbReference>
<dbReference type="Pfam" id="PF01694">
    <property type="entry name" value="Rhomboid"/>
    <property type="match status" value="1"/>
</dbReference>
<evidence type="ECO:0000313" key="9">
    <source>
        <dbReference type="Proteomes" id="UP000749559"/>
    </source>
</evidence>
<dbReference type="PANTHER" id="PTHR45965:SF3">
    <property type="entry name" value="INACTIVE RHOMBOID PROTEIN 1"/>
    <property type="match status" value="1"/>
</dbReference>
<dbReference type="Proteomes" id="UP000749559">
    <property type="component" value="Unassembled WGS sequence"/>
</dbReference>
<dbReference type="InterPro" id="IPR051512">
    <property type="entry name" value="Inactive_Rhomboid"/>
</dbReference>
<evidence type="ECO:0000259" key="7">
    <source>
        <dbReference type="Pfam" id="PF01694"/>
    </source>
</evidence>
<organism evidence="8 9">
    <name type="scientific">Owenia fusiformis</name>
    <name type="common">Polychaete worm</name>
    <dbReference type="NCBI Taxonomy" id="6347"/>
    <lineage>
        <taxon>Eukaryota</taxon>
        <taxon>Metazoa</taxon>
        <taxon>Spiralia</taxon>
        <taxon>Lophotrochozoa</taxon>
        <taxon>Annelida</taxon>
        <taxon>Polychaeta</taxon>
        <taxon>Sedentaria</taxon>
        <taxon>Canalipalpata</taxon>
        <taxon>Sabellida</taxon>
        <taxon>Oweniida</taxon>
        <taxon>Oweniidae</taxon>
        <taxon>Owenia</taxon>
    </lineage>
</organism>
<dbReference type="GO" id="GO:0004252">
    <property type="term" value="F:serine-type endopeptidase activity"/>
    <property type="evidence" value="ECO:0007669"/>
    <property type="project" value="InterPro"/>
</dbReference>
<comment type="subcellular location">
    <subcellularLocation>
        <location evidence="1">Endoplasmic reticulum membrane</location>
        <topology evidence="1">Multi-pass membrane protein</topology>
    </subcellularLocation>
</comment>
<comment type="similarity">
    <text evidence="2">Belongs to the peptidase S54 family.</text>
</comment>
<keyword evidence="9" id="KW-1185">Reference proteome</keyword>
<evidence type="ECO:0000256" key="2">
    <source>
        <dbReference type="ARBA" id="ARBA00009045"/>
    </source>
</evidence>
<reference evidence="8" key="1">
    <citation type="submission" date="2022-03" db="EMBL/GenBank/DDBJ databases">
        <authorList>
            <person name="Martin C."/>
        </authorList>
    </citation>
    <scope>NUCLEOTIDE SEQUENCE</scope>
</reference>
<keyword evidence="4" id="KW-0256">Endoplasmic reticulum</keyword>
<protein>
    <recommendedName>
        <fullName evidence="7">Peptidase S54 rhomboid domain-containing protein</fullName>
    </recommendedName>
</protein>
<dbReference type="OrthoDB" id="2146116at2759"/>
<evidence type="ECO:0000256" key="5">
    <source>
        <dbReference type="ARBA" id="ARBA00022989"/>
    </source>
</evidence>
<dbReference type="GO" id="GO:0042058">
    <property type="term" value="P:regulation of epidermal growth factor receptor signaling pathway"/>
    <property type="evidence" value="ECO:0007669"/>
    <property type="project" value="TreeGrafter"/>
</dbReference>
<keyword evidence="6" id="KW-0472">Membrane</keyword>
<dbReference type="GO" id="GO:0050708">
    <property type="term" value="P:regulation of protein secretion"/>
    <property type="evidence" value="ECO:0007669"/>
    <property type="project" value="TreeGrafter"/>
</dbReference>
<evidence type="ECO:0000256" key="1">
    <source>
        <dbReference type="ARBA" id="ARBA00004477"/>
    </source>
</evidence>
<proteinExistence type="inferred from homology"/>
<evidence type="ECO:0000256" key="6">
    <source>
        <dbReference type="ARBA" id="ARBA00023136"/>
    </source>
</evidence>
<keyword evidence="3" id="KW-0812">Transmembrane</keyword>
<evidence type="ECO:0000313" key="8">
    <source>
        <dbReference type="EMBL" id="CAH1784651.1"/>
    </source>
</evidence>
<evidence type="ECO:0000256" key="3">
    <source>
        <dbReference type="ARBA" id="ARBA00022692"/>
    </source>
</evidence>
<keyword evidence="5" id="KW-1133">Transmembrane helix</keyword>
<feature type="domain" description="Peptidase S54 rhomboid" evidence="7">
    <location>
        <begin position="312"/>
        <end position="449"/>
    </location>
</feature>
<dbReference type="AlphaFoldDB" id="A0A8J1T5Q7"/>
<gene>
    <name evidence="8" type="ORF">OFUS_LOCUS10809</name>
</gene>
<dbReference type="EMBL" id="CAIIXF020000005">
    <property type="protein sequence ID" value="CAH1784651.1"/>
    <property type="molecule type" value="Genomic_DNA"/>
</dbReference>
<name>A0A8J1T5Q7_OWEFU</name>